<protein>
    <submittedName>
        <fullName evidence="1">Uncharacterized protein</fullName>
    </submittedName>
</protein>
<dbReference type="AlphaFoldDB" id="A0A369JAU7"/>
<comment type="caution">
    <text evidence="1">The sequence shown here is derived from an EMBL/GenBank/DDBJ whole genome shotgun (WGS) entry which is preliminary data.</text>
</comment>
<accession>A0A369JAU7</accession>
<dbReference type="EMBL" id="LUEZ02000085">
    <property type="protein sequence ID" value="RDB18978.1"/>
    <property type="molecule type" value="Genomic_DNA"/>
</dbReference>
<evidence type="ECO:0000313" key="2">
    <source>
        <dbReference type="Proteomes" id="UP000076154"/>
    </source>
</evidence>
<dbReference type="InParanoid" id="A0A369JAU7"/>
<organism evidence="1 2">
    <name type="scientific">Hypsizygus marmoreus</name>
    <name type="common">White beech mushroom</name>
    <name type="synonym">Agaricus marmoreus</name>
    <dbReference type="NCBI Taxonomy" id="39966"/>
    <lineage>
        <taxon>Eukaryota</taxon>
        <taxon>Fungi</taxon>
        <taxon>Dikarya</taxon>
        <taxon>Basidiomycota</taxon>
        <taxon>Agaricomycotina</taxon>
        <taxon>Agaricomycetes</taxon>
        <taxon>Agaricomycetidae</taxon>
        <taxon>Agaricales</taxon>
        <taxon>Tricholomatineae</taxon>
        <taxon>Lyophyllaceae</taxon>
        <taxon>Hypsizygus</taxon>
    </lineage>
</organism>
<reference evidence="1" key="1">
    <citation type="submission" date="2018-04" db="EMBL/GenBank/DDBJ databases">
        <title>Whole genome sequencing of Hypsizygus marmoreus.</title>
        <authorList>
            <person name="Choi I.-G."/>
            <person name="Min B."/>
            <person name="Kim J.-G."/>
            <person name="Kim S."/>
            <person name="Oh Y.-L."/>
            <person name="Kong W.-S."/>
            <person name="Park H."/>
            <person name="Jeong J."/>
            <person name="Song E.-S."/>
        </authorList>
    </citation>
    <scope>NUCLEOTIDE SEQUENCE [LARGE SCALE GENOMIC DNA]</scope>
    <source>
        <strain evidence="1">51987-8</strain>
    </source>
</reference>
<proteinExistence type="predicted"/>
<gene>
    <name evidence="1" type="ORF">Hypma_014445</name>
</gene>
<keyword evidence="2" id="KW-1185">Reference proteome</keyword>
<sequence length="126" mass="14461">MSFDDPRTLSNTAGMFSEIHGYTDRLSRVYFRCTTMVGGCRLRVCAKSWRRLTMMWRVVLAVRTLGSRCLGSVQWAARRGISKPDFSTIHSREPGLDGLSWTFARSLQYPPFTYHVQLKHLGVEDI</sequence>
<evidence type="ECO:0000313" key="1">
    <source>
        <dbReference type="EMBL" id="RDB18978.1"/>
    </source>
</evidence>
<dbReference type="Proteomes" id="UP000076154">
    <property type="component" value="Unassembled WGS sequence"/>
</dbReference>
<name>A0A369JAU7_HYPMA</name>